<feature type="compositionally biased region" description="Polar residues" evidence="5">
    <location>
        <begin position="570"/>
        <end position="585"/>
    </location>
</feature>
<evidence type="ECO:0000259" key="6">
    <source>
        <dbReference type="PROSITE" id="PS51192"/>
    </source>
</evidence>
<keyword evidence="3" id="KW-0347">Helicase</keyword>
<dbReference type="InterPro" id="IPR001650">
    <property type="entry name" value="Helicase_C-like"/>
</dbReference>
<feature type="compositionally biased region" description="Acidic residues" evidence="5">
    <location>
        <begin position="1794"/>
        <end position="1812"/>
    </location>
</feature>
<dbReference type="OrthoDB" id="2320933at2759"/>
<gene>
    <name evidence="8" type="ORF">PENVUL_c029G07602</name>
</gene>
<dbReference type="Pfam" id="PF26076">
    <property type="entry name" value="WHD_DDX60"/>
    <property type="match status" value="1"/>
</dbReference>
<evidence type="ECO:0000313" key="8">
    <source>
        <dbReference type="EMBL" id="OQE04886.1"/>
    </source>
</evidence>
<dbReference type="Pfam" id="PF23002">
    <property type="entry name" value="PIN-like_DDX60"/>
    <property type="match status" value="1"/>
</dbReference>
<accession>A0A1V6RTD9</accession>
<feature type="region of interest" description="Disordered" evidence="5">
    <location>
        <begin position="239"/>
        <end position="262"/>
    </location>
</feature>
<dbReference type="GO" id="GO:0004386">
    <property type="term" value="F:helicase activity"/>
    <property type="evidence" value="ECO:0007669"/>
    <property type="project" value="UniProtKB-KW"/>
</dbReference>
<name>A0A1V6RTD9_9EURO</name>
<dbReference type="PANTHER" id="PTHR44533">
    <property type="entry name" value="DEAD/H RNA HELICASE, PUTATIVE-RELATED"/>
    <property type="match status" value="1"/>
</dbReference>
<keyword evidence="4" id="KW-0067">ATP-binding</keyword>
<dbReference type="InterPro" id="IPR027417">
    <property type="entry name" value="P-loop_NTPase"/>
</dbReference>
<dbReference type="CDD" id="cd18795">
    <property type="entry name" value="SF2_C_Ski2"/>
    <property type="match status" value="1"/>
</dbReference>
<evidence type="ECO:0000259" key="7">
    <source>
        <dbReference type="PROSITE" id="PS51194"/>
    </source>
</evidence>
<dbReference type="SUPFAM" id="SSF52540">
    <property type="entry name" value="P-loop containing nucleoside triphosphate hydrolases"/>
    <property type="match status" value="1"/>
</dbReference>
<comment type="caution">
    <text evidence="8">The sequence shown here is derived from an EMBL/GenBank/DDBJ whole genome shotgun (WGS) entry which is preliminary data.</text>
</comment>
<dbReference type="PANTHER" id="PTHR44533:SF4">
    <property type="entry name" value="DEAD_H RNA HELICASE, PUTATIVE-RELATED"/>
    <property type="match status" value="1"/>
</dbReference>
<evidence type="ECO:0000256" key="2">
    <source>
        <dbReference type="ARBA" id="ARBA00022801"/>
    </source>
</evidence>
<dbReference type="Gene3D" id="3.40.50.300">
    <property type="entry name" value="P-loop containing nucleotide triphosphate hydrolases"/>
    <property type="match status" value="2"/>
</dbReference>
<dbReference type="PROSITE" id="PS51192">
    <property type="entry name" value="HELICASE_ATP_BIND_1"/>
    <property type="match status" value="1"/>
</dbReference>
<feature type="region of interest" description="Disordered" evidence="5">
    <location>
        <begin position="276"/>
        <end position="295"/>
    </location>
</feature>
<evidence type="ECO:0000313" key="9">
    <source>
        <dbReference type="Proteomes" id="UP000191518"/>
    </source>
</evidence>
<dbReference type="Proteomes" id="UP000191518">
    <property type="component" value="Unassembled WGS sequence"/>
</dbReference>
<protein>
    <recommendedName>
        <fullName evidence="10">Helicase ATP-binding domain-containing protein</fullName>
    </recommendedName>
</protein>
<feature type="region of interest" description="Disordered" evidence="5">
    <location>
        <begin position="514"/>
        <end position="542"/>
    </location>
</feature>
<sequence length="1861" mass="209165">MDRHVVLDWYNNLDSRVVDLVGDFVGDELFIIEGDSLLLQCFSNEKLDFSPGFQVLHATYLAEKLLQKLQQRKCFFELVFFAENAPLCIPKGVHRDFHPRYLLAREAIIQHLVSVRVQPSQFFQALRFDSFQSDEFKAHLISSGAYLFMCHDGAFSDHKDDTASDVDSSDSESDSDSSDFEDGDQKDSFVDNRGEISRFKLRTMIYWFVVHGYNLALINTLEFRDTKVMAMVIESSIKTNPLPTSPETDDPKKLGQNKTDPNHLWDSLSQLKIEDSQDQAEDAPEYDSVNNEQSNQAETDKILEQALLEKPGLSQRECLVVVTLSSMLLGDVADNLENKIGAQSMLLHIVLLQNTQLSDRSIQTTAPRNLKFFNEFVKTAKSLLSSKLWEKVVKDHNLPCDLSDLIDGRLFFEVQRMVEKLGIQSLISSATLSPFNSLACLLDRICGTTLQCETAGKAGAGSEDATHGSISKPHGFEKVLPFSNAVFDNILKPVHLEVDESVDAKSDGKSFKEFKEDSHWHSSRPLDQKKVILTPQEVERSHKRNQRFMAEMRDYAASLSGSQPEPIVVESSSTSRQKSHQTPSANRDIGTHSAASKSDKKSHSKSGKPSTKEIAAAFVHQKAMEVTQKQRQKWKNMYNDEFALIDDLVTRFTRLNGYLTSLPKDSRQVLEPEILTCMIDTLLRLLFVERTNVQSKKHMLIVTRIWEIVTSLAKIKQGISSDIVAYVSTVCQILGLPAAQLHADSEQPLSFPSFKIPKSAPSMSIEMSPVEFQLKHGGPFMERSIDSVPDSRTPDFAPDRWQREVLDQIDAKKSAFIVAPTSAGKTFISFYAMRQILKEDNDGILVYVAPTKALVNQIAAEVQARFSKSFPAKTSGKSVWAIHTRDYRINNPQGCQILITVPQILQIMLLNPSNASAWTPRLRRIIFDEIHCIGQAEDGVVWEQLLLMSPCPIIALSATVGNPQEFYKWLGLAQKTNGFDLKMIQHQHRYSDLRKYVYEPSGDFSFKGFSNTPSLARLGLDAADDMTFVHPVTSLLDRSRSIPDDLDFEPRDCFTLWKAMKDLQTKQFPVDPSLDPSIFFSNIVIKKVHIIEWQRQLKMVLGEWMKDRESPFEALLLNLDHPTGFVLEKEMDLSKQVSRMNGLSETLNDNLLDTTLPLISSLHAQNALPALFFNYDRGRCEDICQELLSQLLNAETKWKEESPVWKSKIAKWEAWKTSKNSAKKKLERVAKKKTSGNADEEPTSKAEQAKESASADFGWLDLFDPKRPVDGFHLADFKKVTASEFYVYAKQLQWRSVPQWLIDALERGIGVHHAGMNRKYRQVCEILFRKGFLRVVIATGTLALGINMPCKTVVFSGDSIFLTALNFRQAAGRAGRRGFDVLGNVVFQHVPPSKVQRLMSSRLPSLNGHFPITTSLVLRLFILLHGSKQAPSAVKSINSILSSPRIHLGGPEMKQTVLHHLRFSIEYLRRNNLLSSTGMALNFAGCISHLYYTENSSFAFHSLLNSGYLQDLCQDIETKPKKTVHTLMLVMAHLFGRIPLRSSTLERFQSAEKKPSSIVALPPLPRKAASALRAHNRQVRDIYTGYVSTFVKQHVKEPERSLPFSGVKCGGESSTEKLGFSDFEHISPSIVSPFFALSGNGDECSTVFELSQMVRSGVWIEDSVIPYVPVDTNENAVPLNAYLYDFFKHGNVSQLETANRIRRGDIWFVLNDFSLTLATIKTSIEGFLKPGGNIGADMLDVAGGGDDYENLQDDKAVDQIEAENAGRMTVKPEAMPPAPVPASRPKAKKVVVDSWEDEMDEEEEEESADEAADASKDATNGLSKTTQEKPVDKSHKSMLLVAKAFRELHNEFDSKFKAMWA</sequence>
<dbReference type="SMART" id="SM00490">
    <property type="entry name" value="HELICc"/>
    <property type="match status" value="1"/>
</dbReference>
<feature type="compositionally biased region" description="Basic and acidic residues" evidence="5">
    <location>
        <begin position="1826"/>
        <end position="1835"/>
    </location>
</feature>
<dbReference type="Pfam" id="PF00270">
    <property type="entry name" value="DEAD"/>
    <property type="match status" value="1"/>
</dbReference>
<evidence type="ECO:0000256" key="4">
    <source>
        <dbReference type="ARBA" id="ARBA00022840"/>
    </source>
</evidence>
<evidence type="ECO:0000256" key="1">
    <source>
        <dbReference type="ARBA" id="ARBA00022741"/>
    </source>
</evidence>
<evidence type="ECO:0008006" key="10">
    <source>
        <dbReference type="Google" id="ProtNLM"/>
    </source>
</evidence>
<feature type="compositionally biased region" description="Basic and acidic residues" evidence="5">
    <location>
        <begin position="514"/>
        <end position="530"/>
    </location>
</feature>
<evidence type="ECO:0000256" key="3">
    <source>
        <dbReference type="ARBA" id="ARBA00022806"/>
    </source>
</evidence>
<feature type="compositionally biased region" description="Acidic residues" evidence="5">
    <location>
        <begin position="276"/>
        <end position="285"/>
    </location>
</feature>
<dbReference type="GO" id="GO:0005737">
    <property type="term" value="C:cytoplasm"/>
    <property type="evidence" value="ECO:0007669"/>
    <property type="project" value="TreeGrafter"/>
</dbReference>
<feature type="region of interest" description="Disordered" evidence="5">
    <location>
        <begin position="1228"/>
        <end position="1252"/>
    </location>
</feature>
<dbReference type="InterPro" id="IPR011545">
    <property type="entry name" value="DEAD/DEAH_box_helicase_dom"/>
</dbReference>
<feature type="domain" description="Helicase ATP-binding" evidence="6">
    <location>
        <begin position="806"/>
        <end position="978"/>
    </location>
</feature>
<feature type="domain" description="Helicase C-terminal" evidence="7">
    <location>
        <begin position="1273"/>
        <end position="1418"/>
    </location>
</feature>
<evidence type="ECO:0000256" key="5">
    <source>
        <dbReference type="SAM" id="MobiDB-lite"/>
    </source>
</evidence>
<feature type="region of interest" description="Disordered" evidence="5">
    <location>
        <begin position="1794"/>
        <end position="1835"/>
    </location>
</feature>
<keyword evidence="9" id="KW-1185">Reference proteome</keyword>
<keyword evidence="2" id="KW-0378">Hydrolase</keyword>
<dbReference type="PROSITE" id="PS51194">
    <property type="entry name" value="HELICASE_CTER"/>
    <property type="match status" value="1"/>
</dbReference>
<dbReference type="SMART" id="SM00487">
    <property type="entry name" value="DEXDc"/>
    <property type="match status" value="1"/>
</dbReference>
<feature type="region of interest" description="Disordered" evidence="5">
    <location>
        <begin position="557"/>
        <end position="611"/>
    </location>
</feature>
<dbReference type="Pfam" id="PF00271">
    <property type="entry name" value="Helicase_C"/>
    <property type="match status" value="1"/>
</dbReference>
<dbReference type="GO" id="GO:0005524">
    <property type="term" value="F:ATP binding"/>
    <property type="evidence" value="ECO:0007669"/>
    <property type="project" value="UniProtKB-KW"/>
</dbReference>
<dbReference type="InterPro" id="IPR014001">
    <property type="entry name" value="Helicase_ATP-bd"/>
</dbReference>
<reference evidence="9" key="1">
    <citation type="journal article" date="2017" name="Nat. Microbiol.">
        <title>Global analysis of biosynthetic gene clusters reveals vast potential of secondary metabolite production in Penicillium species.</title>
        <authorList>
            <person name="Nielsen J.C."/>
            <person name="Grijseels S."/>
            <person name="Prigent S."/>
            <person name="Ji B."/>
            <person name="Dainat J."/>
            <person name="Nielsen K.F."/>
            <person name="Frisvad J.C."/>
            <person name="Workman M."/>
            <person name="Nielsen J."/>
        </authorList>
    </citation>
    <scope>NUCLEOTIDE SEQUENCE [LARGE SCALE GENOMIC DNA]</scope>
    <source>
        <strain evidence="9">IBT 29486</strain>
    </source>
</reference>
<dbReference type="InterPro" id="IPR055124">
    <property type="entry name" value="PIN-like_DDX60"/>
</dbReference>
<dbReference type="InterPro" id="IPR059032">
    <property type="entry name" value="WHD_DDX60"/>
</dbReference>
<dbReference type="STRING" id="29845.A0A1V6RTD9"/>
<feature type="region of interest" description="Disordered" evidence="5">
    <location>
        <begin position="161"/>
        <end position="187"/>
    </location>
</feature>
<organism evidence="8 9">
    <name type="scientific">Penicillium vulpinum</name>
    <dbReference type="NCBI Taxonomy" id="29845"/>
    <lineage>
        <taxon>Eukaryota</taxon>
        <taxon>Fungi</taxon>
        <taxon>Dikarya</taxon>
        <taxon>Ascomycota</taxon>
        <taxon>Pezizomycotina</taxon>
        <taxon>Eurotiomycetes</taxon>
        <taxon>Eurotiomycetidae</taxon>
        <taxon>Eurotiales</taxon>
        <taxon>Aspergillaceae</taxon>
        <taxon>Penicillium</taxon>
    </lineage>
</organism>
<proteinExistence type="predicted"/>
<dbReference type="InterPro" id="IPR052431">
    <property type="entry name" value="SKI2_subfamily_helicases"/>
</dbReference>
<keyword evidence="1" id="KW-0547">Nucleotide-binding</keyword>
<dbReference type="GO" id="GO:0016787">
    <property type="term" value="F:hydrolase activity"/>
    <property type="evidence" value="ECO:0007669"/>
    <property type="project" value="UniProtKB-KW"/>
</dbReference>
<dbReference type="FunFam" id="3.40.50.300:FF:001039">
    <property type="entry name" value="ATP-dependent RNA helicase DDX60"/>
    <property type="match status" value="1"/>
</dbReference>
<dbReference type="EMBL" id="MDYP01000029">
    <property type="protein sequence ID" value="OQE04886.1"/>
    <property type="molecule type" value="Genomic_DNA"/>
</dbReference>
<feature type="compositionally biased region" description="Acidic residues" evidence="5">
    <location>
        <begin position="163"/>
        <end position="182"/>
    </location>
</feature>
<dbReference type="CDD" id="cd18025">
    <property type="entry name" value="DEXHc_DDX60"/>
    <property type="match status" value="1"/>
</dbReference>
<dbReference type="GO" id="GO:0003676">
    <property type="term" value="F:nucleic acid binding"/>
    <property type="evidence" value="ECO:0007669"/>
    <property type="project" value="InterPro"/>
</dbReference>